<organism evidence="6 7">
    <name type="scientific">Amphibalanus amphitrite</name>
    <name type="common">Striped barnacle</name>
    <name type="synonym">Balanus amphitrite</name>
    <dbReference type="NCBI Taxonomy" id="1232801"/>
    <lineage>
        <taxon>Eukaryota</taxon>
        <taxon>Metazoa</taxon>
        <taxon>Ecdysozoa</taxon>
        <taxon>Arthropoda</taxon>
        <taxon>Crustacea</taxon>
        <taxon>Multicrustacea</taxon>
        <taxon>Cirripedia</taxon>
        <taxon>Thoracica</taxon>
        <taxon>Thoracicalcarea</taxon>
        <taxon>Balanomorpha</taxon>
        <taxon>Balanoidea</taxon>
        <taxon>Balanidae</taxon>
        <taxon>Amphibalaninae</taxon>
        <taxon>Amphibalanus</taxon>
    </lineage>
</organism>
<evidence type="ECO:0000256" key="3">
    <source>
        <dbReference type="ARBA" id="ARBA00015405"/>
    </source>
</evidence>
<sequence>MPAEMINASPEAWLTAPLDEMGRRFSAGLAAGLSPAAAEQQAAAALTEFASQPDIWRQLPLLNATPSHAWRAGRLARFRGMVQDMHDPEFYLRAFGVRGAGATRTACGRYRDVVDCGPDEALDPDVQETGDRQTLRCVTVPRRTPWSQEEDRPAAPPTETGSGERESSAAKRTHEDEEEDCEMQEDAPAEDGEKKVRTTNGSVNSTAPATGGENSSEQSAASVAAAAVARDLPIPGSDAMVCLVKVYSDEHELALNDLVEFVGVVTLDPTLAAAPEVEDAMEADEAAAHHPPPSLAPRLHAVTWRRLEHSNPLLPDVLPAPPAEAAEEMSATRRQLLTVLQTALLGDALAAELVLCHLLSSVYIRHDVMALGKLALNVSNLTPAATAAGLPRRLYSLLERLTEKALLVPLSIAHLNSATLVPSKDYKRNVLVTGDLQLSRNTHLVLDETELSQGQLDERGVKNLSALGHLITWQKVEYDFSFHRLAYEADVPVLVLSEGRSLLPSDCRVPLQPSEEAERLSEQHRALEEYLTPSLLQQIRRYLTVCRRLPYAVPEPLQGAVQQEFVSWRQESGNQVKAEDLHHLLVLARLLSLSHGKTELTEEVWREARRIEEQRRARVERAGPTPVAA</sequence>
<gene>
    <name evidence="6" type="primary">mcmbp</name>
    <name evidence="6" type="ORF">FJT64_001428</name>
</gene>
<keyword evidence="4" id="KW-0539">Nucleus</keyword>
<name>A0A6A4V9D5_AMPAM</name>
<dbReference type="PANTHER" id="PTHR13489">
    <property type="entry name" value="MINI-CHROMOSOME MAINTENANCE COMPLEX-BINDING PROTEIN"/>
    <property type="match status" value="1"/>
</dbReference>
<feature type="compositionally biased region" description="Basic and acidic residues" evidence="5">
    <location>
        <begin position="162"/>
        <end position="175"/>
    </location>
</feature>
<dbReference type="InterPro" id="IPR019140">
    <property type="entry name" value="MCM_complex-bd"/>
</dbReference>
<evidence type="ECO:0000313" key="7">
    <source>
        <dbReference type="Proteomes" id="UP000440578"/>
    </source>
</evidence>
<dbReference type="GO" id="GO:0003682">
    <property type="term" value="F:chromatin binding"/>
    <property type="evidence" value="ECO:0007669"/>
    <property type="project" value="TreeGrafter"/>
</dbReference>
<evidence type="ECO:0000256" key="4">
    <source>
        <dbReference type="ARBA" id="ARBA00023242"/>
    </source>
</evidence>
<accession>A0A6A4V9D5</accession>
<evidence type="ECO:0000256" key="5">
    <source>
        <dbReference type="SAM" id="MobiDB-lite"/>
    </source>
</evidence>
<dbReference type="AlphaFoldDB" id="A0A6A4V9D5"/>
<dbReference type="Proteomes" id="UP000440578">
    <property type="component" value="Unassembled WGS sequence"/>
</dbReference>
<comment type="caution">
    <text evidence="6">The sequence shown here is derived from an EMBL/GenBank/DDBJ whole genome shotgun (WGS) entry which is preliminary data.</text>
</comment>
<reference evidence="6 7" key="1">
    <citation type="submission" date="2019-07" db="EMBL/GenBank/DDBJ databases">
        <title>Draft genome assembly of a fouling barnacle, Amphibalanus amphitrite (Darwin, 1854): The first reference genome for Thecostraca.</title>
        <authorList>
            <person name="Kim W."/>
        </authorList>
    </citation>
    <scope>NUCLEOTIDE SEQUENCE [LARGE SCALE GENOMIC DNA]</scope>
    <source>
        <strain evidence="6">SNU_AA5</strain>
        <tissue evidence="6">Soma without cirri and trophi</tissue>
    </source>
</reference>
<dbReference type="PANTHER" id="PTHR13489:SF0">
    <property type="entry name" value="MINI-CHROMOSOME MAINTENANCE COMPLEX-BINDING PROTEIN"/>
    <property type="match status" value="1"/>
</dbReference>
<protein>
    <recommendedName>
        <fullName evidence="3">Mini-chromosome maintenance complex-binding protein</fullName>
    </recommendedName>
</protein>
<feature type="compositionally biased region" description="Polar residues" evidence="5">
    <location>
        <begin position="198"/>
        <end position="218"/>
    </location>
</feature>
<dbReference type="GO" id="GO:0006261">
    <property type="term" value="P:DNA-templated DNA replication"/>
    <property type="evidence" value="ECO:0007669"/>
    <property type="project" value="TreeGrafter"/>
</dbReference>
<proteinExistence type="inferred from homology"/>
<feature type="compositionally biased region" description="Acidic residues" evidence="5">
    <location>
        <begin position="119"/>
        <end position="128"/>
    </location>
</feature>
<keyword evidence="7" id="KW-1185">Reference proteome</keyword>
<dbReference type="Pfam" id="PF09739">
    <property type="entry name" value="MCM_bind"/>
    <property type="match status" value="1"/>
</dbReference>
<evidence type="ECO:0000313" key="6">
    <source>
        <dbReference type="EMBL" id="KAF0287790.1"/>
    </source>
</evidence>
<feature type="region of interest" description="Disordered" evidence="5">
    <location>
        <begin position="119"/>
        <end position="218"/>
    </location>
</feature>
<dbReference type="EMBL" id="VIIS01002164">
    <property type="protein sequence ID" value="KAF0287790.1"/>
    <property type="molecule type" value="Genomic_DNA"/>
</dbReference>
<comment type="similarity">
    <text evidence="2">Belongs to the MCMBP family.</text>
</comment>
<comment type="subcellular location">
    <subcellularLocation>
        <location evidence="1">Nucleus</location>
    </subcellularLocation>
</comment>
<evidence type="ECO:0000256" key="2">
    <source>
        <dbReference type="ARBA" id="ARBA00007925"/>
    </source>
</evidence>
<dbReference type="GO" id="GO:0005634">
    <property type="term" value="C:nucleus"/>
    <property type="evidence" value="ECO:0007669"/>
    <property type="project" value="UniProtKB-SubCell"/>
</dbReference>
<evidence type="ECO:0000256" key="1">
    <source>
        <dbReference type="ARBA" id="ARBA00004123"/>
    </source>
</evidence>
<feature type="compositionally biased region" description="Acidic residues" evidence="5">
    <location>
        <begin position="176"/>
        <end position="190"/>
    </location>
</feature>
<dbReference type="OrthoDB" id="329666at2759"/>